<dbReference type="Pfam" id="PF00498">
    <property type="entry name" value="FHA"/>
    <property type="match status" value="1"/>
</dbReference>
<evidence type="ECO:0000313" key="3">
    <source>
        <dbReference type="EMBL" id="WEK13350.1"/>
    </source>
</evidence>
<gene>
    <name evidence="3" type="ORF">P0Y48_12940</name>
</gene>
<dbReference type="AlphaFoldDB" id="A0AAJ5W2V0"/>
<evidence type="ECO:0000259" key="2">
    <source>
        <dbReference type="Pfam" id="PF00498"/>
    </source>
</evidence>
<dbReference type="InterPro" id="IPR008984">
    <property type="entry name" value="SMAD_FHA_dom_sf"/>
</dbReference>
<protein>
    <submittedName>
        <fullName evidence="3">FHA domain-containing protein</fullName>
    </submittedName>
</protein>
<dbReference type="InterPro" id="IPR000253">
    <property type="entry name" value="FHA_dom"/>
</dbReference>
<dbReference type="Gene3D" id="2.60.200.20">
    <property type="match status" value="1"/>
</dbReference>
<feature type="domain" description="FHA" evidence="2">
    <location>
        <begin position="59"/>
        <end position="135"/>
    </location>
</feature>
<organism evidence="3 4">
    <name type="scientific">Candidatus Microbacterium phytovorans</name>
    <dbReference type="NCBI Taxonomy" id="3121374"/>
    <lineage>
        <taxon>Bacteria</taxon>
        <taxon>Bacillati</taxon>
        <taxon>Actinomycetota</taxon>
        <taxon>Actinomycetes</taxon>
        <taxon>Micrococcales</taxon>
        <taxon>Microbacteriaceae</taxon>
        <taxon>Microbacterium</taxon>
    </lineage>
</organism>
<sequence>MTAVLDSDTGPDTRPRAEVLRELRAAVDVIGGVPPFGPRPLVTLVWDDGIRHVVRAQTVFGRNPGAVPGWAAIAVRDETLSLSRTHVAVGGVLGAVWLADTGSMNGTDIVRDGERHRVAPGERWILRAGDILEVGDRRVSIEGV</sequence>
<dbReference type="EMBL" id="CP119321">
    <property type="protein sequence ID" value="WEK13350.1"/>
    <property type="molecule type" value="Genomic_DNA"/>
</dbReference>
<name>A0AAJ5W2V0_9MICO</name>
<evidence type="ECO:0000313" key="4">
    <source>
        <dbReference type="Proteomes" id="UP001213972"/>
    </source>
</evidence>
<dbReference type="SUPFAM" id="SSF49879">
    <property type="entry name" value="SMAD/FHA domain"/>
    <property type="match status" value="1"/>
</dbReference>
<dbReference type="Proteomes" id="UP001213972">
    <property type="component" value="Chromosome"/>
</dbReference>
<proteinExistence type="predicted"/>
<keyword evidence="1" id="KW-0597">Phosphoprotein</keyword>
<evidence type="ECO:0000256" key="1">
    <source>
        <dbReference type="ARBA" id="ARBA00022553"/>
    </source>
</evidence>
<accession>A0AAJ5W2V0</accession>
<reference evidence="3" key="1">
    <citation type="submission" date="2023-03" db="EMBL/GenBank/DDBJ databases">
        <title>Andean soil-derived lignocellulolytic bacterial consortium as a source of novel taxa and putative plastic-active enzymes.</title>
        <authorList>
            <person name="Diaz-Garcia L."/>
            <person name="Chuvochina M."/>
            <person name="Feuerriegel G."/>
            <person name="Bunk B."/>
            <person name="Sproer C."/>
            <person name="Streit W.R."/>
            <person name="Rodriguez L.M."/>
            <person name="Overmann J."/>
            <person name="Jimenez D.J."/>
        </authorList>
    </citation>
    <scope>NUCLEOTIDE SEQUENCE</scope>
    <source>
        <strain evidence="3">MAG 4610</strain>
    </source>
</reference>